<dbReference type="GO" id="GO:0003924">
    <property type="term" value="F:GTPase activity"/>
    <property type="evidence" value="ECO:0007669"/>
    <property type="project" value="UniProtKB-UniRule"/>
</dbReference>
<dbReference type="FunFam" id="3.30.1360.120:FF:000007">
    <property type="entry name" value="tRNA modification GTPase GTPBP3, mitochondrial"/>
    <property type="match status" value="1"/>
</dbReference>
<dbReference type="Pfam" id="PF01926">
    <property type="entry name" value="MMR_HSR1"/>
    <property type="match status" value="1"/>
</dbReference>
<dbReference type="InterPro" id="IPR027266">
    <property type="entry name" value="TrmE/GcvT-like"/>
</dbReference>
<keyword evidence="5 7" id="KW-0630">Potassium</keyword>
<sequence>MEGELRHEMGYSSVMTENRLTHAAFPPIFALATGLAGSMGRAAIAVLRVSGAGSREILHELCGGILPPARQASLRRLQHDGEVLDEALVLWFPGPRSYTGEDSFELHCHAGPAVIDAVSLALVALGARPAEAGEFTRRAVQAGRMDLVQAEAVADLVEAESAAQRRQALAQADGALSRLYDRWAERLKILLARQEALIDFPDDEVPDRVAAGLETERAALAAEMRAHLDDRRGELVRRGVTVVIAGAPNAGKSSLLNALAGYEAAIVTRRAGTTRDPVMVDWVLDGVKLRLIDTAGLRETEDEIEAEGIRRAMFHVKHADIVIHLFDDDVPALSFPGALLVRNKTDLAPAPSGVLGISAVTGDGIEALREALRDRLRHLTAGSGAPLTRARHRAGIGEAAAHLEQAGTLDWPELRGEEMRLAMRALGRLTGKVEVEAVLDVVFGEFCIGK</sequence>
<feature type="binding site" evidence="7">
    <location>
        <position position="450"/>
    </location>
    <ligand>
        <name>(6S)-5-formyl-5,6,7,8-tetrahydrofolate</name>
        <dbReference type="ChEBI" id="CHEBI:57457"/>
    </ligand>
</feature>
<dbReference type="InterPro" id="IPR025867">
    <property type="entry name" value="MnmE_helical"/>
</dbReference>
<dbReference type="Gene3D" id="3.40.50.300">
    <property type="entry name" value="P-loop containing nucleotide triphosphate hydrolases"/>
    <property type="match status" value="1"/>
</dbReference>
<dbReference type="GO" id="GO:0030488">
    <property type="term" value="P:tRNA methylation"/>
    <property type="evidence" value="ECO:0007669"/>
    <property type="project" value="TreeGrafter"/>
</dbReference>
<keyword evidence="6 7" id="KW-0342">GTP-binding</keyword>
<dbReference type="CDD" id="cd04164">
    <property type="entry name" value="trmE"/>
    <property type="match status" value="1"/>
</dbReference>
<gene>
    <name evidence="7" type="primary">mnmE</name>
    <name evidence="7" type="synonym">trmE</name>
    <name evidence="9" type="ORF">Amme_015_009</name>
</gene>
<comment type="caution">
    <text evidence="7">Lacks conserved residue(s) required for the propagation of feature annotation.</text>
</comment>
<keyword evidence="2 7" id="KW-0819">tRNA processing</keyword>
<evidence type="ECO:0000256" key="5">
    <source>
        <dbReference type="ARBA" id="ARBA00022958"/>
    </source>
</evidence>
<dbReference type="Pfam" id="PF12631">
    <property type="entry name" value="MnmE_helical"/>
    <property type="match status" value="1"/>
</dbReference>
<protein>
    <recommendedName>
        <fullName evidence="7">tRNA modification GTPase MnmE</fullName>
        <ecNumber evidence="7">3.6.-.-</ecNumber>
    </recommendedName>
</protein>
<reference evidence="9 10" key="2">
    <citation type="journal article" date="2014" name="FEMS Microbiol. Lett.">
        <title>Draft genomic DNA sequence of the facultatively methylotrophic bacterium Acidomonas methanolica type strain MB58.</title>
        <authorList>
            <person name="Higashiura N."/>
            <person name="Hadano H."/>
            <person name="Hirakawa H."/>
            <person name="Matsutani M."/>
            <person name="Takabe S."/>
            <person name="Matsushita K."/>
            <person name="Azuma Y."/>
        </authorList>
    </citation>
    <scope>NUCLEOTIDE SEQUENCE [LARGE SCALE GENOMIC DNA]</scope>
    <source>
        <strain evidence="9 10">MB58</strain>
    </source>
</reference>
<dbReference type="EMBL" id="BAND01000015">
    <property type="protein sequence ID" value="GAJ28142.1"/>
    <property type="molecule type" value="Genomic_DNA"/>
</dbReference>
<dbReference type="AlphaFoldDB" id="A0A023D1X5"/>
<keyword evidence="3 7" id="KW-0547">Nucleotide-binding</keyword>
<evidence type="ECO:0000259" key="8">
    <source>
        <dbReference type="PROSITE" id="PS51709"/>
    </source>
</evidence>
<feature type="binding site" evidence="7">
    <location>
        <position position="105"/>
    </location>
    <ligand>
        <name>(6S)-5-formyl-5,6,7,8-tetrahydrofolate</name>
        <dbReference type="ChEBI" id="CHEBI:57457"/>
    </ligand>
</feature>
<dbReference type="GO" id="GO:0002098">
    <property type="term" value="P:tRNA wobble uridine modification"/>
    <property type="evidence" value="ECO:0007669"/>
    <property type="project" value="TreeGrafter"/>
</dbReference>
<dbReference type="Gene3D" id="1.20.120.430">
    <property type="entry name" value="tRNA modification GTPase MnmE domain 2"/>
    <property type="match status" value="1"/>
</dbReference>
<dbReference type="Pfam" id="PF10396">
    <property type="entry name" value="TrmE_N"/>
    <property type="match status" value="1"/>
</dbReference>
<accession>A0A023D1X5</accession>
<comment type="cofactor">
    <cofactor evidence="7">
        <name>K(+)</name>
        <dbReference type="ChEBI" id="CHEBI:29103"/>
    </cofactor>
    <text evidence="7">Binds 1 potassium ion per subunit.</text>
</comment>
<dbReference type="InterPro" id="IPR005225">
    <property type="entry name" value="Small_GTP-bd"/>
</dbReference>
<evidence type="ECO:0000256" key="6">
    <source>
        <dbReference type="ARBA" id="ARBA00023134"/>
    </source>
</evidence>
<feature type="binding site" evidence="7">
    <location>
        <begin position="293"/>
        <end position="296"/>
    </location>
    <ligand>
        <name>GTP</name>
        <dbReference type="ChEBI" id="CHEBI:37565"/>
    </ligand>
</feature>
<dbReference type="PANTHER" id="PTHR42714">
    <property type="entry name" value="TRNA MODIFICATION GTPASE GTPBP3"/>
    <property type="match status" value="1"/>
</dbReference>
<dbReference type="PANTHER" id="PTHR42714:SF2">
    <property type="entry name" value="TRNA MODIFICATION GTPASE GTPBP3, MITOCHONDRIAL"/>
    <property type="match status" value="1"/>
</dbReference>
<dbReference type="Proteomes" id="UP000019760">
    <property type="component" value="Unassembled WGS sequence"/>
</dbReference>
<dbReference type="PROSITE" id="PS51709">
    <property type="entry name" value="G_TRME"/>
    <property type="match status" value="1"/>
</dbReference>
<feature type="domain" description="TrmE-type G" evidence="8">
    <location>
        <begin position="239"/>
        <end position="377"/>
    </location>
</feature>
<dbReference type="SUPFAM" id="SSF52540">
    <property type="entry name" value="P-loop containing nucleoside triphosphate hydrolases"/>
    <property type="match status" value="1"/>
</dbReference>
<proteinExistence type="inferred from homology"/>
<dbReference type="InterPro" id="IPR004520">
    <property type="entry name" value="GTPase_MnmE"/>
</dbReference>
<feature type="binding site" evidence="7">
    <location>
        <begin position="249"/>
        <end position="254"/>
    </location>
    <ligand>
        <name>GTP</name>
        <dbReference type="ChEBI" id="CHEBI:37565"/>
    </ligand>
</feature>
<evidence type="ECO:0000256" key="3">
    <source>
        <dbReference type="ARBA" id="ARBA00022741"/>
    </source>
</evidence>
<dbReference type="Gene3D" id="3.30.1360.120">
    <property type="entry name" value="Probable tRNA modification gtpase trme, domain 1"/>
    <property type="match status" value="1"/>
</dbReference>
<comment type="caution">
    <text evidence="9">The sequence shown here is derived from an EMBL/GenBank/DDBJ whole genome shotgun (WGS) entry which is preliminary data.</text>
</comment>
<feature type="binding site" evidence="7">
    <location>
        <begin position="268"/>
        <end position="274"/>
    </location>
    <ligand>
        <name>GTP</name>
        <dbReference type="ChEBI" id="CHEBI:37565"/>
    </ligand>
</feature>
<evidence type="ECO:0000256" key="7">
    <source>
        <dbReference type="HAMAP-Rule" id="MF_00379"/>
    </source>
</evidence>
<keyword evidence="4 7" id="KW-0378">Hydrolase</keyword>
<dbReference type="InterPro" id="IPR027368">
    <property type="entry name" value="MnmE_dom2"/>
</dbReference>
<comment type="function">
    <text evidence="7">Exhibits a very high intrinsic GTPase hydrolysis rate. Involved in the addition of a carboxymethylaminomethyl (cmnm) group at the wobble position (U34) of certain tRNAs, forming tRNA-cmnm(5)s(2)U34.</text>
</comment>
<evidence type="ECO:0000256" key="1">
    <source>
        <dbReference type="ARBA" id="ARBA00011043"/>
    </source>
</evidence>
<dbReference type="CDD" id="cd14858">
    <property type="entry name" value="TrmE_N"/>
    <property type="match status" value="1"/>
</dbReference>
<dbReference type="InterPro" id="IPR027417">
    <property type="entry name" value="P-loop_NTPase"/>
</dbReference>
<feature type="binding site" evidence="7">
    <location>
        <position position="48"/>
    </location>
    <ligand>
        <name>(6S)-5-formyl-5,6,7,8-tetrahydrofolate</name>
        <dbReference type="ChEBI" id="CHEBI:57457"/>
    </ligand>
</feature>
<evidence type="ECO:0000313" key="9">
    <source>
        <dbReference type="EMBL" id="GAJ28142.1"/>
    </source>
</evidence>
<dbReference type="InterPro" id="IPR031168">
    <property type="entry name" value="G_TrmE"/>
</dbReference>
<feature type="binding site" evidence="7">
    <location>
        <position position="274"/>
    </location>
    <ligand>
        <name>Mg(2+)</name>
        <dbReference type="ChEBI" id="CHEBI:18420"/>
    </ligand>
</feature>
<dbReference type="NCBIfam" id="NF003661">
    <property type="entry name" value="PRK05291.1-3"/>
    <property type="match status" value="1"/>
</dbReference>
<evidence type="ECO:0000256" key="4">
    <source>
        <dbReference type="ARBA" id="ARBA00022801"/>
    </source>
</evidence>
<comment type="subunit">
    <text evidence="7">Homodimer. Heterotetramer of two MnmE and two MnmG subunits.</text>
</comment>
<keyword evidence="7" id="KW-0460">Magnesium</keyword>
<dbReference type="NCBIfam" id="TIGR00231">
    <property type="entry name" value="small_GTP"/>
    <property type="match status" value="1"/>
</dbReference>
<organism evidence="9 10">
    <name type="scientific">Acidomonas methanolica NBRC 104435</name>
    <dbReference type="NCBI Taxonomy" id="1231351"/>
    <lineage>
        <taxon>Bacteria</taxon>
        <taxon>Pseudomonadati</taxon>
        <taxon>Pseudomonadota</taxon>
        <taxon>Alphaproteobacteria</taxon>
        <taxon>Acetobacterales</taxon>
        <taxon>Acetobacteraceae</taxon>
        <taxon>Acidomonas</taxon>
    </lineage>
</organism>
<keyword evidence="7" id="KW-0479">Metal-binding</keyword>
<evidence type="ECO:0000256" key="2">
    <source>
        <dbReference type="ARBA" id="ARBA00022694"/>
    </source>
</evidence>
<dbReference type="GO" id="GO:0005525">
    <property type="term" value="F:GTP binding"/>
    <property type="evidence" value="ECO:0007669"/>
    <property type="project" value="UniProtKB-UniRule"/>
</dbReference>
<dbReference type="InterPro" id="IPR018948">
    <property type="entry name" value="GTP-bd_TrmE_N"/>
</dbReference>
<name>A0A023D1X5_ACIMT</name>
<dbReference type="HAMAP" id="MF_00379">
    <property type="entry name" value="GTPase_MnmE"/>
    <property type="match status" value="1"/>
</dbReference>
<comment type="subcellular location">
    <subcellularLocation>
        <location evidence="7">Cytoplasm</location>
    </subcellularLocation>
</comment>
<keyword evidence="10" id="KW-1185">Reference proteome</keyword>
<comment type="similarity">
    <text evidence="1 7">Belongs to the TRAFAC class TrmE-Era-EngA-EngB-Septin-like GTPase superfamily. TrmE GTPase family.</text>
</comment>
<feature type="binding site" evidence="7">
    <location>
        <position position="253"/>
    </location>
    <ligand>
        <name>Mg(2+)</name>
        <dbReference type="ChEBI" id="CHEBI:18420"/>
    </ligand>
</feature>
<dbReference type="PRINTS" id="PR00326">
    <property type="entry name" value="GTP1OBG"/>
</dbReference>
<reference evidence="10" key="1">
    <citation type="journal article" date="2014" name="FEMS Microbiol. Lett.">
        <title>Draft Genomic DNA Sequence of the Facultatively Methylotrophic Bacterium Acidomonas methanolica type strain MB58.</title>
        <authorList>
            <person name="Higashiura N."/>
            <person name="Hadano H."/>
            <person name="Hirakawa H."/>
            <person name="Matsutani M."/>
            <person name="Takabe S."/>
            <person name="Matsushita K."/>
            <person name="Azuma Y."/>
        </authorList>
    </citation>
    <scope>NUCLEOTIDE SEQUENCE [LARGE SCALE GENOMIC DNA]</scope>
    <source>
        <strain evidence="10">MB58</strain>
    </source>
</reference>
<dbReference type="GO" id="GO:0046872">
    <property type="term" value="F:metal ion binding"/>
    <property type="evidence" value="ECO:0007669"/>
    <property type="project" value="UniProtKB-KW"/>
</dbReference>
<evidence type="ECO:0000313" key="10">
    <source>
        <dbReference type="Proteomes" id="UP000019760"/>
    </source>
</evidence>
<keyword evidence="7" id="KW-0963">Cytoplasm</keyword>
<feature type="binding site" evidence="7">
    <location>
        <position position="144"/>
    </location>
    <ligand>
        <name>(6S)-5-formyl-5,6,7,8-tetrahydrofolate</name>
        <dbReference type="ChEBI" id="CHEBI:57457"/>
    </ligand>
</feature>
<dbReference type="EC" id="3.6.-.-" evidence="7"/>
<dbReference type="GO" id="GO:0005737">
    <property type="term" value="C:cytoplasm"/>
    <property type="evidence" value="ECO:0007669"/>
    <property type="project" value="UniProtKB-SubCell"/>
</dbReference>
<dbReference type="InterPro" id="IPR006073">
    <property type="entry name" value="GTP-bd"/>
</dbReference>